<protein>
    <submittedName>
        <fullName evidence="1">Uncharacterized protein</fullName>
    </submittedName>
</protein>
<dbReference type="EMBL" id="CP019472">
    <property type="protein sequence ID" value="UQC75919.1"/>
    <property type="molecule type" value="Genomic_DNA"/>
</dbReference>
<reference evidence="1" key="1">
    <citation type="journal article" date="2021" name="Mol. Plant Microbe Interact.">
        <title>Complete Genome Sequence of the Plant-Pathogenic Fungus Colletotrichum lupini.</title>
        <authorList>
            <person name="Baroncelli R."/>
            <person name="Pensec F."/>
            <person name="Da Lio D."/>
            <person name="Boufleur T."/>
            <person name="Vicente I."/>
            <person name="Sarrocco S."/>
            <person name="Picot A."/>
            <person name="Baraldi E."/>
            <person name="Sukno S."/>
            <person name="Thon M."/>
            <person name="Le Floch G."/>
        </authorList>
    </citation>
    <scope>NUCLEOTIDE SEQUENCE</scope>
    <source>
        <strain evidence="1">IMI 504893</strain>
    </source>
</reference>
<dbReference type="Proteomes" id="UP000830671">
    <property type="component" value="Chromosome 10"/>
</dbReference>
<proteinExistence type="predicted"/>
<accession>A0A9Q8SEI9</accession>
<sequence length="285" mass="31929">MEIDDMANYGNENEYPFSTLLKIVHQLGQFSSFSSVKSKRHTPRACPHSSRVGHQSNGIVGLNNVCIQAILIDSTTSESPQLLKISIRTTPDGVSPLWLGLPQPEEYKATAKHTKDYWAVLTIASKYAADNQLTSPQLFHIVLKKGGEDARTFHHAPAEAEELILWGWGKCGGSLPRGPCVFGSTFSTFHGGRMPKVLEGLERYQCLGAERRMASRMEVGMQCTTDNTEQLGHHTGRFALLHGSRVTFRLKQRQLSPETPNPQVLMYRGLLMPVHTRRRYIMELL</sequence>
<gene>
    <name evidence="1" type="ORF">CLUP02_17428</name>
</gene>
<dbReference type="AlphaFoldDB" id="A0A9Q8SEI9"/>
<dbReference type="GeneID" id="73351348"/>
<dbReference type="RefSeq" id="XP_049137562.1">
    <property type="nucleotide sequence ID" value="XM_049296338.1"/>
</dbReference>
<evidence type="ECO:0000313" key="1">
    <source>
        <dbReference type="EMBL" id="UQC75919.1"/>
    </source>
</evidence>
<name>A0A9Q8SEI9_9PEZI</name>
<organism evidence="1 2">
    <name type="scientific">Colletotrichum lupini</name>
    <dbReference type="NCBI Taxonomy" id="145971"/>
    <lineage>
        <taxon>Eukaryota</taxon>
        <taxon>Fungi</taxon>
        <taxon>Dikarya</taxon>
        <taxon>Ascomycota</taxon>
        <taxon>Pezizomycotina</taxon>
        <taxon>Sordariomycetes</taxon>
        <taxon>Hypocreomycetidae</taxon>
        <taxon>Glomerellales</taxon>
        <taxon>Glomerellaceae</taxon>
        <taxon>Colletotrichum</taxon>
        <taxon>Colletotrichum acutatum species complex</taxon>
    </lineage>
</organism>
<keyword evidence="2" id="KW-1185">Reference proteome</keyword>
<dbReference type="KEGG" id="clup:CLUP02_17428"/>
<evidence type="ECO:0000313" key="2">
    <source>
        <dbReference type="Proteomes" id="UP000830671"/>
    </source>
</evidence>